<evidence type="ECO:0000256" key="1">
    <source>
        <dbReference type="SAM" id="MobiDB-lite"/>
    </source>
</evidence>
<dbReference type="EMBL" id="OUUY01000005">
    <property type="protein sequence ID" value="SPP99644.1"/>
    <property type="molecule type" value="Genomic_DNA"/>
</dbReference>
<keyword evidence="3" id="KW-1185">Reference proteome</keyword>
<sequence>MMFHAELHDGGTTQDKSAITACRPHDSPVQPVDNPVIAGDHGKINSQTGWSPEIDFDSALTFLFECWMARL</sequence>
<name>A0A2U3QE36_9BACT</name>
<accession>A0A2U3QE36</accession>
<feature type="region of interest" description="Disordered" evidence="1">
    <location>
        <begin position="1"/>
        <end position="44"/>
    </location>
</feature>
<reference evidence="3" key="1">
    <citation type="submission" date="2018-03" db="EMBL/GenBank/DDBJ databases">
        <authorList>
            <person name="Zecchin S."/>
        </authorList>
    </citation>
    <scope>NUCLEOTIDE SEQUENCE [LARGE SCALE GENOMIC DNA]</scope>
</reference>
<proteinExistence type="predicted"/>
<dbReference type="Proteomes" id="UP000245125">
    <property type="component" value="Unassembled WGS sequence"/>
</dbReference>
<organism evidence="2 3">
    <name type="scientific">Candidatus Sulfobium mesophilum</name>
    <dbReference type="NCBI Taxonomy" id="2016548"/>
    <lineage>
        <taxon>Bacteria</taxon>
        <taxon>Pseudomonadati</taxon>
        <taxon>Nitrospirota</taxon>
        <taxon>Nitrospiria</taxon>
        <taxon>Nitrospirales</taxon>
        <taxon>Nitrospiraceae</taxon>
        <taxon>Candidatus Sulfobium</taxon>
    </lineage>
</organism>
<evidence type="ECO:0000313" key="2">
    <source>
        <dbReference type="EMBL" id="SPP99644.1"/>
    </source>
</evidence>
<dbReference type="AlphaFoldDB" id="A0A2U3QE36"/>
<evidence type="ECO:0000313" key="3">
    <source>
        <dbReference type="Proteomes" id="UP000245125"/>
    </source>
</evidence>
<gene>
    <name evidence="2" type="ORF">NBG4_1020007</name>
</gene>
<protein>
    <submittedName>
        <fullName evidence="2">Uncharacterized protein</fullName>
    </submittedName>
</protein>